<feature type="signal peptide" evidence="1">
    <location>
        <begin position="1"/>
        <end position="21"/>
    </location>
</feature>
<protein>
    <recommendedName>
        <fullName evidence="4">Porin</fullName>
    </recommendedName>
</protein>
<name>A0A2N8ZKF3_9VIBR</name>
<sequence>MKKLLLATGLTFALAPNLVMAEETQIDPADVTQTNTFLWGQAGNKDYTLTGGIAGNLTEKFNYLGLLEHSRSYQQAEDHEDTANSTRARLFGTQDVEWNVISKVGVSVDYIKNHTGDFDLVAIGAIAKVETGLDWLAIFPNLAHVTLSKDNASETGYQANLIASVYLDDAGKYLMIQPQYTNVNDKMTIKKFELSYGQPLSNNGLWWGDIKVAHTSTHVMGQKSDDNQIKAGVSYYF</sequence>
<feature type="chain" id="PRO_5014614716" description="Porin" evidence="1">
    <location>
        <begin position="22"/>
        <end position="237"/>
    </location>
</feature>
<dbReference type="RefSeq" id="WP_102524657.1">
    <property type="nucleotide sequence ID" value="NZ_LT960612.1"/>
</dbReference>
<keyword evidence="1" id="KW-0732">Signal</keyword>
<evidence type="ECO:0000313" key="2">
    <source>
        <dbReference type="EMBL" id="SON52390.1"/>
    </source>
</evidence>
<evidence type="ECO:0008006" key="4">
    <source>
        <dbReference type="Google" id="ProtNLM"/>
    </source>
</evidence>
<dbReference type="AlphaFoldDB" id="A0A2N8ZKF3"/>
<dbReference type="EMBL" id="LT960612">
    <property type="protein sequence ID" value="SON52390.1"/>
    <property type="molecule type" value="Genomic_DNA"/>
</dbReference>
<proteinExistence type="predicted"/>
<keyword evidence="3" id="KW-1185">Reference proteome</keyword>
<organism evidence="2 3">
    <name type="scientific">Vibrio tapetis subsp. tapetis</name>
    <dbReference type="NCBI Taxonomy" id="1671868"/>
    <lineage>
        <taxon>Bacteria</taxon>
        <taxon>Pseudomonadati</taxon>
        <taxon>Pseudomonadota</taxon>
        <taxon>Gammaproteobacteria</taxon>
        <taxon>Vibrionales</taxon>
        <taxon>Vibrionaceae</taxon>
        <taxon>Vibrio</taxon>
    </lineage>
</organism>
<evidence type="ECO:0000313" key="3">
    <source>
        <dbReference type="Proteomes" id="UP000235828"/>
    </source>
</evidence>
<dbReference type="KEGG" id="vta:B0779"/>
<dbReference type="Proteomes" id="UP000235828">
    <property type="component" value="Chromosome B"/>
</dbReference>
<dbReference type="OrthoDB" id="5896825at2"/>
<evidence type="ECO:0000256" key="1">
    <source>
        <dbReference type="SAM" id="SignalP"/>
    </source>
</evidence>
<accession>A0A2N8ZKF3</accession>
<reference evidence="2 3" key="1">
    <citation type="submission" date="2017-10" db="EMBL/GenBank/DDBJ databases">
        <authorList>
            <person name="Banno H."/>
            <person name="Chua N.-H."/>
        </authorList>
    </citation>
    <scope>NUCLEOTIDE SEQUENCE [LARGE SCALE GENOMIC DNA]</scope>
    <source>
        <strain evidence="2">Vibrio tapetis CECT4600</strain>
    </source>
</reference>
<gene>
    <name evidence="2" type="ORF">VTAP4600_B0779</name>
</gene>